<dbReference type="Gene3D" id="2.60.130.10">
    <property type="entry name" value="Aromatic compound dioxygenase"/>
    <property type="match status" value="1"/>
</dbReference>
<dbReference type="SUPFAM" id="SSF49482">
    <property type="entry name" value="Aromatic compound dioxygenase"/>
    <property type="match status" value="1"/>
</dbReference>
<dbReference type="PANTHER" id="PTHR34315:SF1">
    <property type="entry name" value="INTRADIOL RING-CLEAVAGE DIOXYGENASES DOMAIN-CONTAINING PROTEIN-RELATED"/>
    <property type="match status" value="1"/>
</dbReference>
<evidence type="ECO:0000313" key="3">
    <source>
        <dbReference type="Proteomes" id="UP001498398"/>
    </source>
</evidence>
<keyword evidence="1" id="KW-0732">Signal</keyword>
<reference evidence="2 3" key="1">
    <citation type="submission" date="2024-01" db="EMBL/GenBank/DDBJ databases">
        <title>A draft genome for the cacao thread blight pathogen Marasmiellus scandens.</title>
        <authorList>
            <person name="Baruah I.K."/>
            <person name="Leung J."/>
            <person name="Bukari Y."/>
            <person name="Amoako-Attah I."/>
            <person name="Meinhardt L.W."/>
            <person name="Bailey B.A."/>
            <person name="Cohen S.P."/>
        </authorList>
    </citation>
    <scope>NUCLEOTIDE SEQUENCE [LARGE SCALE GENOMIC DNA]</scope>
    <source>
        <strain evidence="2 3">GH-19</strain>
    </source>
</reference>
<evidence type="ECO:0008006" key="4">
    <source>
        <dbReference type="Google" id="ProtNLM"/>
    </source>
</evidence>
<dbReference type="EMBL" id="JBANRG010000001">
    <property type="protein sequence ID" value="KAK7472060.1"/>
    <property type="molecule type" value="Genomic_DNA"/>
</dbReference>
<evidence type="ECO:0000313" key="2">
    <source>
        <dbReference type="EMBL" id="KAK7472060.1"/>
    </source>
</evidence>
<name>A0ABR1K5W5_9AGAR</name>
<dbReference type="Proteomes" id="UP001498398">
    <property type="component" value="Unassembled WGS sequence"/>
</dbReference>
<feature type="chain" id="PRO_5045161894" description="Aromatic compound dioxygenase" evidence="1">
    <location>
        <begin position="20"/>
        <end position="250"/>
    </location>
</feature>
<keyword evidence="3" id="KW-1185">Reference proteome</keyword>
<evidence type="ECO:0000256" key="1">
    <source>
        <dbReference type="SAM" id="SignalP"/>
    </source>
</evidence>
<dbReference type="PANTHER" id="PTHR34315">
    <property type="match status" value="1"/>
</dbReference>
<dbReference type="InterPro" id="IPR015889">
    <property type="entry name" value="Intradiol_dOase_core"/>
</dbReference>
<accession>A0ABR1K5W5</accession>
<sequence>MRFITSVVCAAILAGIASAAPAKVERRNCSAEIAAYNLARRAKRGDVKRSFYDHMLNEICVLSPEIARSDWVPMSSSLVRQDVTEGQPGVPFTLDIGILDVTTCQPVSGAMVEIWSPNQVGDYGQTFLRGAFQSGDNGIAEFQTIFPGYTSDGANHINLSVHVGDSTSQNTVAHNGQVFFTDPWTNIIGKSSGYSQNTHARVMNAQDPNYVAANSDGYTAVVDIEEIQDDWPAGIIGYITVGVNPNHLVQ</sequence>
<comment type="caution">
    <text evidence="2">The sequence shown here is derived from an EMBL/GenBank/DDBJ whole genome shotgun (WGS) entry which is preliminary data.</text>
</comment>
<protein>
    <recommendedName>
        <fullName evidence="4">Aromatic compound dioxygenase</fullName>
    </recommendedName>
</protein>
<feature type="signal peptide" evidence="1">
    <location>
        <begin position="1"/>
        <end position="19"/>
    </location>
</feature>
<gene>
    <name evidence="2" type="ORF">VKT23_000173</name>
</gene>
<organism evidence="2 3">
    <name type="scientific">Marasmiellus scandens</name>
    <dbReference type="NCBI Taxonomy" id="2682957"/>
    <lineage>
        <taxon>Eukaryota</taxon>
        <taxon>Fungi</taxon>
        <taxon>Dikarya</taxon>
        <taxon>Basidiomycota</taxon>
        <taxon>Agaricomycotina</taxon>
        <taxon>Agaricomycetes</taxon>
        <taxon>Agaricomycetidae</taxon>
        <taxon>Agaricales</taxon>
        <taxon>Marasmiineae</taxon>
        <taxon>Omphalotaceae</taxon>
        <taxon>Marasmiellus</taxon>
    </lineage>
</organism>
<proteinExistence type="predicted"/>